<keyword evidence="3" id="KW-1185">Reference proteome</keyword>
<feature type="compositionally biased region" description="Basic and acidic residues" evidence="1">
    <location>
        <begin position="34"/>
        <end position="43"/>
    </location>
</feature>
<dbReference type="AlphaFoldDB" id="A0AAV7N6R6"/>
<gene>
    <name evidence="2" type="ORF">NDU88_000018</name>
</gene>
<evidence type="ECO:0000256" key="1">
    <source>
        <dbReference type="SAM" id="MobiDB-lite"/>
    </source>
</evidence>
<sequence>MHSSSRGNNPTESWCQRHEKTQQARKSKVTAPEGPKEPSEFAIRRTRAKNDSAAYVTAGWRAEPRGECCLLMPTTAQRGTVVSDLVPEGPNKKK</sequence>
<proteinExistence type="predicted"/>
<comment type="caution">
    <text evidence="2">The sequence shown here is derived from an EMBL/GenBank/DDBJ whole genome shotgun (WGS) entry which is preliminary data.</text>
</comment>
<accession>A0AAV7N6R6</accession>
<evidence type="ECO:0000313" key="3">
    <source>
        <dbReference type="Proteomes" id="UP001066276"/>
    </source>
</evidence>
<feature type="compositionally biased region" description="Polar residues" evidence="1">
    <location>
        <begin position="1"/>
        <end position="14"/>
    </location>
</feature>
<feature type="region of interest" description="Disordered" evidence="1">
    <location>
        <begin position="1"/>
        <end position="46"/>
    </location>
</feature>
<protein>
    <submittedName>
        <fullName evidence="2">Uncharacterized protein</fullName>
    </submittedName>
</protein>
<dbReference type="Proteomes" id="UP001066276">
    <property type="component" value="Chromosome 8"/>
</dbReference>
<evidence type="ECO:0000313" key="2">
    <source>
        <dbReference type="EMBL" id="KAJ1111743.1"/>
    </source>
</evidence>
<name>A0AAV7N6R6_PLEWA</name>
<reference evidence="2" key="1">
    <citation type="journal article" date="2022" name="bioRxiv">
        <title>Sequencing and chromosome-scale assembly of the giantPleurodeles waltlgenome.</title>
        <authorList>
            <person name="Brown T."/>
            <person name="Elewa A."/>
            <person name="Iarovenko S."/>
            <person name="Subramanian E."/>
            <person name="Araus A.J."/>
            <person name="Petzold A."/>
            <person name="Susuki M."/>
            <person name="Suzuki K.-i.T."/>
            <person name="Hayashi T."/>
            <person name="Toyoda A."/>
            <person name="Oliveira C."/>
            <person name="Osipova E."/>
            <person name="Leigh N.D."/>
            <person name="Simon A."/>
            <person name="Yun M.H."/>
        </authorList>
    </citation>
    <scope>NUCLEOTIDE SEQUENCE</scope>
    <source>
        <strain evidence="2">20211129_DDA</strain>
        <tissue evidence="2">Liver</tissue>
    </source>
</reference>
<organism evidence="2 3">
    <name type="scientific">Pleurodeles waltl</name>
    <name type="common">Iberian ribbed newt</name>
    <dbReference type="NCBI Taxonomy" id="8319"/>
    <lineage>
        <taxon>Eukaryota</taxon>
        <taxon>Metazoa</taxon>
        <taxon>Chordata</taxon>
        <taxon>Craniata</taxon>
        <taxon>Vertebrata</taxon>
        <taxon>Euteleostomi</taxon>
        <taxon>Amphibia</taxon>
        <taxon>Batrachia</taxon>
        <taxon>Caudata</taxon>
        <taxon>Salamandroidea</taxon>
        <taxon>Salamandridae</taxon>
        <taxon>Pleurodelinae</taxon>
        <taxon>Pleurodeles</taxon>
    </lineage>
</organism>
<dbReference type="EMBL" id="JANPWB010000012">
    <property type="protein sequence ID" value="KAJ1111743.1"/>
    <property type="molecule type" value="Genomic_DNA"/>
</dbReference>